<sequence length="360" mass="41229">MELQELSSNQATWIHTKDQNWLIQWDAIQRNHQEGMFTQTSSWLSSYRAYGFDFELLIKVDSKNQIEAGMACLLIKAGPFTIYSCPWGPFSPRAEFIPECLEKFDQRAKEIGAMVSQLNPAWRADTDILIQNLEDGGYQKGTFLKKVFVPTDFNMIALPSLEEKDWERILLKSFSENAKRNIKTALKQEVTLKKVQSFEELEEAYACFQANADREGYTIRSWEDIRDSLWDGVKNENSLVLFAQFQGQTVGAIWCAHGGNMLSYIMGGVDRTEKDLKLGHLLQWSAISEAVKRNYSRYNISVGGSEGVVRFKSSFYPTQISSSGPYFKVLRKAHYLGFNAVFPFLEKNKKLASRILKLIK</sequence>
<keyword evidence="4" id="KW-0573">Peptidoglycan synthesis</keyword>
<dbReference type="PANTHER" id="PTHR36174:SF1">
    <property type="entry name" value="LIPID II:GLYCINE GLYCYLTRANSFERASE"/>
    <property type="match status" value="1"/>
</dbReference>
<accession>A0ABQ6Q276</accession>
<evidence type="ECO:0000256" key="5">
    <source>
        <dbReference type="ARBA" id="ARBA00023315"/>
    </source>
</evidence>
<dbReference type="InterPro" id="IPR050644">
    <property type="entry name" value="PG_Glycine_Bridge_Synth"/>
</dbReference>
<keyword evidence="2" id="KW-0808">Transferase</keyword>
<evidence type="ECO:0000256" key="6">
    <source>
        <dbReference type="ARBA" id="ARBA00023316"/>
    </source>
</evidence>
<dbReference type="InterPro" id="IPR016181">
    <property type="entry name" value="Acyl_CoA_acyltransferase"/>
</dbReference>
<evidence type="ECO:0000256" key="1">
    <source>
        <dbReference type="ARBA" id="ARBA00009943"/>
    </source>
</evidence>
<dbReference type="InterPro" id="IPR003447">
    <property type="entry name" value="FEMABX"/>
</dbReference>
<keyword evidence="6" id="KW-0961">Cell wall biogenesis/degradation</keyword>
<dbReference type="Pfam" id="PF02388">
    <property type="entry name" value="FemAB"/>
    <property type="match status" value="2"/>
</dbReference>
<organism evidence="7 8">
    <name type="scientific">Algoriphagus taiwanensis</name>
    <dbReference type="NCBI Taxonomy" id="1445656"/>
    <lineage>
        <taxon>Bacteria</taxon>
        <taxon>Pseudomonadati</taxon>
        <taxon>Bacteroidota</taxon>
        <taxon>Cytophagia</taxon>
        <taxon>Cytophagales</taxon>
        <taxon>Cyclobacteriaceae</taxon>
        <taxon>Algoriphagus</taxon>
    </lineage>
</organism>
<keyword evidence="5" id="KW-0012">Acyltransferase</keyword>
<evidence type="ECO:0000256" key="3">
    <source>
        <dbReference type="ARBA" id="ARBA00022960"/>
    </source>
</evidence>
<dbReference type="Proteomes" id="UP001307705">
    <property type="component" value="Unassembled WGS sequence"/>
</dbReference>
<comment type="caution">
    <text evidence="7">The sequence shown here is derived from an EMBL/GenBank/DDBJ whole genome shotgun (WGS) entry which is preliminary data.</text>
</comment>
<comment type="similarity">
    <text evidence="1">Belongs to the FemABX family.</text>
</comment>
<protein>
    <submittedName>
        <fullName evidence="7">Uncharacterized protein</fullName>
    </submittedName>
</protein>
<dbReference type="EMBL" id="BTPE01000008">
    <property type="protein sequence ID" value="GMQ34288.1"/>
    <property type="molecule type" value="Genomic_DNA"/>
</dbReference>
<dbReference type="RefSeq" id="WP_338229112.1">
    <property type="nucleotide sequence ID" value="NZ_BTPE01000008.1"/>
</dbReference>
<evidence type="ECO:0000256" key="4">
    <source>
        <dbReference type="ARBA" id="ARBA00022984"/>
    </source>
</evidence>
<gene>
    <name evidence="7" type="ORF">Ataiwa_25600</name>
</gene>
<evidence type="ECO:0000313" key="7">
    <source>
        <dbReference type="EMBL" id="GMQ34288.1"/>
    </source>
</evidence>
<dbReference type="PROSITE" id="PS51191">
    <property type="entry name" value="FEMABX"/>
    <property type="match status" value="1"/>
</dbReference>
<reference evidence="7 8" key="1">
    <citation type="submission" date="2023-08" db="EMBL/GenBank/DDBJ databases">
        <title>Draft genome sequence of Algoriphagus taiwanensis.</title>
        <authorList>
            <person name="Takatani N."/>
            <person name="Hosokawa M."/>
            <person name="Sawabe T."/>
        </authorList>
    </citation>
    <scope>NUCLEOTIDE SEQUENCE [LARGE SCALE GENOMIC DNA]</scope>
    <source>
        <strain evidence="7 8">JCM 19755</strain>
    </source>
</reference>
<dbReference type="PANTHER" id="PTHR36174">
    <property type="entry name" value="LIPID II:GLYCINE GLYCYLTRANSFERASE"/>
    <property type="match status" value="1"/>
</dbReference>
<keyword evidence="8" id="KW-1185">Reference proteome</keyword>
<proteinExistence type="inferred from homology"/>
<evidence type="ECO:0000256" key="2">
    <source>
        <dbReference type="ARBA" id="ARBA00022679"/>
    </source>
</evidence>
<name>A0ABQ6Q276_9BACT</name>
<keyword evidence="3" id="KW-0133">Cell shape</keyword>
<evidence type="ECO:0000313" key="8">
    <source>
        <dbReference type="Proteomes" id="UP001307705"/>
    </source>
</evidence>
<dbReference type="SUPFAM" id="SSF55729">
    <property type="entry name" value="Acyl-CoA N-acyltransferases (Nat)"/>
    <property type="match status" value="2"/>
</dbReference>
<dbReference type="Gene3D" id="3.40.630.30">
    <property type="match status" value="2"/>
</dbReference>